<protein>
    <submittedName>
        <fullName evidence="1">Uncharacterized protein</fullName>
    </submittedName>
</protein>
<comment type="caution">
    <text evidence="1">The sequence shown here is derived from an EMBL/GenBank/DDBJ whole genome shotgun (WGS) entry which is preliminary data.</text>
</comment>
<dbReference type="AlphaFoldDB" id="A0A0F3QAX6"/>
<organism evidence="1 2">
    <name type="scientific">Rickettsia bellii str. RML An4</name>
    <dbReference type="NCBI Taxonomy" id="1359193"/>
    <lineage>
        <taxon>Bacteria</taxon>
        <taxon>Pseudomonadati</taxon>
        <taxon>Pseudomonadota</taxon>
        <taxon>Alphaproteobacteria</taxon>
        <taxon>Rickettsiales</taxon>
        <taxon>Rickettsiaceae</taxon>
        <taxon>Rickettsieae</taxon>
        <taxon>Rickettsia</taxon>
        <taxon>belli group</taxon>
    </lineage>
</organism>
<dbReference type="EMBL" id="LAOI01000001">
    <property type="protein sequence ID" value="KJV89735.1"/>
    <property type="molecule type" value="Genomic_DNA"/>
</dbReference>
<evidence type="ECO:0000313" key="2">
    <source>
        <dbReference type="Proteomes" id="UP000033661"/>
    </source>
</evidence>
<sequence>MSILPNYLILTQSRVGGLCLPYKHIEKIEKLKAEIEA</sequence>
<name>A0A0F3QAX6_RICBE</name>
<gene>
    <name evidence="1" type="ORF">RBEAN4_0717</name>
</gene>
<reference evidence="1 2" key="1">
    <citation type="submission" date="2015-02" db="EMBL/GenBank/DDBJ databases">
        <title>Genome Sequencing of Rickettsiales.</title>
        <authorList>
            <person name="Daugherty S.C."/>
            <person name="Su Q."/>
            <person name="Abolude K."/>
            <person name="Beier-Sexton M."/>
            <person name="Carlyon J.A."/>
            <person name="Carter R."/>
            <person name="Day N.P."/>
            <person name="Dumler S.J."/>
            <person name="Dyachenko V."/>
            <person name="Godinez A."/>
            <person name="Kurtti T.J."/>
            <person name="Lichay M."/>
            <person name="Mullins K.E."/>
            <person name="Ott S."/>
            <person name="Pappas-Brown V."/>
            <person name="Paris D.H."/>
            <person name="Patel P."/>
            <person name="Richards A.L."/>
            <person name="Sadzewicz L."/>
            <person name="Sears K."/>
            <person name="Seidman D."/>
            <person name="Sengamalay N."/>
            <person name="Stenos J."/>
            <person name="Tallon L.J."/>
            <person name="Vincent G."/>
            <person name="Fraser C.M."/>
            <person name="Munderloh U."/>
            <person name="Dunning-Hotopp J.C."/>
        </authorList>
    </citation>
    <scope>NUCLEOTIDE SEQUENCE [LARGE SCALE GENOMIC DNA]</scope>
    <source>
        <strain evidence="1 2">RML An4</strain>
    </source>
</reference>
<keyword evidence="2" id="KW-1185">Reference proteome</keyword>
<accession>A0A0F3QAX6</accession>
<proteinExistence type="predicted"/>
<evidence type="ECO:0000313" key="1">
    <source>
        <dbReference type="EMBL" id="KJV89735.1"/>
    </source>
</evidence>
<dbReference type="Proteomes" id="UP000033661">
    <property type="component" value="Unassembled WGS sequence"/>
</dbReference>